<evidence type="ECO:0000256" key="9">
    <source>
        <dbReference type="ARBA" id="ARBA00023012"/>
    </source>
</evidence>
<dbReference type="PROSITE" id="PS50885">
    <property type="entry name" value="HAMP"/>
    <property type="match status" value="1"/>
</dbReference>
<feature type="domain" description="HAMP" evidence="13">
    <location>
        <begin position="179"/>
        <end position="232"/>
    </location>
</feature>
<evidence type="ECO:0000256" key="11">
    <source>
        <dbReference type="SAM" id="Phobius"/>
    </source>
</evidence>
<comment type="catalytic activity">
    <reaction evidence="1">
        <text>ATP + protein L-histidine = ADP + protein N-phospho-L-histidine.</text>
        <dbReference type="EC" id="2.7.13.3"/>
    </reaction>
</comment>
<evidence type="ECO:0000259" key="13">
    <source>
        <dbReference type="PROSITE" id="PS50885"/>
    </source>
</evidence>
<dbReference type="RefSeq" id="WP_252165802.1">
    <property type="nucleotide sequence ID" value="NZ_CP084930.1"/>
</dbReference>
<dbReference type="SMART" id="SM00304">
    <property type="entry name" value="HAMP"/>
    <property type="match status" value="1"/>
</dbReference>
<dbReference type="InterPro" id="IPR003660">
    <property type="entry name" value="HAMP_dom"/>
</dbReference>
<dbReference type="InterPro" id="IPR003594">
    <property type="entry name" value="HATPase_dom"/>
</dbReference>
<dbReference type="InterPro" id="IPR050428">
    <property type="entry name" value="TCS_sensor_his_kinase"/>
</dbReference>
<keyword evidence="7 14" id="KW-0418">Kinase</keyword>
<dbReference type="PRINTS" id="PR00344">
    <property type="entry name" value="BCTRLSENSOR"/>
</dbReference>
<dbReference type="Gene3D" id="3.30.565.10">
    <property type="entry name" value="Histidine kinase-like ATPase, C-terminal domain"/>
    <property type="match status" value="1"/>
</dbReference>
<evidence type="ECO:0000313" key="15">
    <source>
        <dbReference type="Proteomes" id="UP001056937"/>
    </source>
</evidence>
<dbReference type="Pfam" id="PF02518">
    <property type="entry name" value="HATPase_c"/>
    <property type="match status" value="1"/>
</dbReference>
<dbReference type="GO" id="GO:0016301">
    <property type="term" value="F:kinase activity"/>
    <property type="evidence" value="ECO:0007669"/>
    <property type="project" value="UniProtKB-KW"/>
</dbReference>
<dbReference type="CDD" id="cd06225">
    <property type="entry name" value="HAMP"/>
    <property type="match status" value="1"/>
</dbReference>
<organism evidence="14 15">
    <name type="scientific">Sphingomonas morindae</name>
    <dbReference type="NCBI Taxonomy" id="1541170"/>
    <lineage>
        <taxon>Bacteria</taxon>
        <taxon>Pseudomonadati</taxon>
        <taxon>Pseudomonadota</taxon>
        <taxon>Alphaproteobacteria</taxon>
        <taxon>Sphingomonadales</taxon>
        <taxon>Sphingomonadaceae</taxon>
        <taxon>Sphingomonas</taxon>
    </lineage>
</organism>
<dbReference type="InterPro" id="IPR005467">
    <property type="entry name" value="His_kinase_dom"/>
</dbReference>
<sequence length="457" mass="48815">MIRDERLRWRDVRATTPFRLTLLLGALFLAGLWATLGFSYGLTAHELTLRSDRILHARARILLAVPAAALPRRIDAEIARATPGFSYFALQSRDGTLIAGNIRLISPQPPGRPFNLEARPGDHGPVRVLAVRAATGETIILGRDITQIRDLRRRLLFILVVSGLCGTLVILSAAIALSLPTLRRVRDLARASRLIAAGAFDQRMPIAGRHDELDQFAATVNHMVEEVGRVVAQVKTATDAIAHDLRTPLTRVRAALHRARAAAAPPGQGALLDPAIADLDHVIARFAALLRLSELEAAGRRSGLRPIDLAPLLAQLAELYAPLAEDRGVVLHSRVAPVPPIEADPALLFEAIANLVDNASKFARGAVTLRTRACAAMVLIEVIDDGPGIPPDEREAVLRRFHRARGAAGVEGSGLGLAVVGAIVHIHGFTLELADAAPGLVARIRAAPASAPEPAAT</sequence>
<comment type="subcellular location">
    <subcellularLocation>
        <location evidence="2">Membrane</location>
    </subcellularLocation>
</comment>
<evidence type="ECO:0000256" key="8">
    <source>
        <dbReference type="ARBA" id="ARBA00022989"/>
    </source>
</evidence>
<evidence type="ECO:0000256" key="1">
    <source>
        <dbReference type="ARBA" id="ARBA00000085"/>
    </source>
</evidence>
<dbReference type="SMART" id="SM00387">
    <property type="entry name" value="HATPase_c"/>
    <property type="match status" value="1"/>
</dbReference>
<evidence type="ECO:0000313" key="14">
    <source>
        <dbReference type="EMBL" id="USI71993.1"/>
    </source>
</evidence>
<evidence type="ECO:0000259" key="12">
    <source>
        <dbReference type="PROSITE" id="PS50109"/>
    </source>
</evidence>
<dbReference type="InterPro" id="IPR036890">
    <property type="entry name" value="HATPase_C_sf"/>
</dbReference>
<evidence type="ECO:0000256" key="10">
    <source>
        <dbReference type="ARBA" id="ARBA00023136"/>
    </source>
</evidence>
<name>A0ABY4X520_9SPHN</name>
<dbReference type="Pfam" id="PF00672">
    <property type="entry name" value="HAMP"/>
    <property type="match status" value="1"/>
</dbReference>
<dbReference type="PANTHER" id="PTHR45436:SF8">
    <property type="entry name" value="HISTIDINE KINASE"/>
    <property type="match status" value="1"/>
</dbReference>
<keyword evidence="5" id="KW-0808">Transferase</keyword>
<dbReference type="SUPFAM" id="SSF55874">
    <property type="entry name" value="ATPase domain of HSP90 chaperone/DNA topoisomerase II/histidine kinase"/>
    <property type="match status" value="1"/>
</dbReference>
<proteinExistence type="predicted"/>
<feature type="domain" description="Histidine kinase" evidence="12">
    <location>
        <begin position="240"/>
        <end position="450"/>
    </location>
</feature>
<dbReference type="Proteomes" id="UP001056937">
    <property type="component" value="Chromosome 1"/>
</dbReference>
<keyword evidence="9" id="KW-0902">Two-component regulatory system</keyword>
<gene>
    <name evidence="14" type="ORF">LHA26_11810</name>
</gene>
<evidence type="ECO:0000256" key="6">
    <source>
        <dbReference type="ARBA" id="ARBA00022692"/>
    </source>
</evidence>
<dbReference type="SUPFAM" id="SSF47384">
    <property type="entry name" value="Homodimeric domain of signal transducing histidine kinase"/>
    <property type="match status" value="1"/>
</dbReference>
<keyword evidence="15" id="KW-1185">Reference proteome</keyword>
<feature type="transmembrane region" description="Helical" evidence="11">
    <location>
        <begin position="20"/>
        <end position="42"/>
    </location>
</feature>
<dbReference type="SUPFAM" id="SSF158472">
    <property type="entry name" value="HAMP domain-like"/>
    <property type="match status" value="1"/>
</dbReference>
<evidence type="ECO:0000256" key="5">
    <source>
        <dbReference type="ARBA" id="ARBA00022679"/>
    </source>
</evidence>
<dbReference type="Gene3D" id="1.10.287.130">
    <property type="match status" value="1"/>
</dbReference>
<dbReference type="EMBL" id="CP084930">
    <property type="protein sequence ID" value="USI71993.1"/>
    <property type="molecule type" value="Genomic_DNA"/>
</dbReference>
<evidence type="ECO:0000256" key="2">
    <source>
        <dbReference type="ARBA" id="ARBA00004370"/>
    </source>
</evidence>
<keyword evidence="6 11" id="KW-0812">Transmembrane</keyword>
<dbReference type="InterPro" id="IPR004358">
    <property type="entry name" value="Sig_transdc_His_kin-like_C"/>
</dbReference>
<dbReference type="PROSITE" id="PS50109">
    <property type="entry name" value="HIS_KIN"/>
    <property type="match status" value="1"/>
</dbReference>
<dbReference type="InterPro" id="IPR003661">
    <property type="entry name" value="HisK_dim/P_dom"/>
</dbReference>
<dbReference type="PANTHER" id="PTHR45436">
    <property type="entry name" value="SENSOR HISTIDINE KINASE YKOH"/>
    <property type="match status" value="1"/>
</dbReference>
<protein>
    <recommendedName>
        <fullName evidence="3">histidine kinase</fullName>
        <ecNumber evidence="3">2.7.13.3</ecNumber>
    </recommendedName>
</protein>
<keyword evidence="4" id="KW-0597">Phosphoprotein</keyword>
<dbReference type="Gene3D" id="1.10.8.500">
    <property type="entry name" value="HAMP domain in histidine kinase"/>
    <property type="match status" value="1"/>
</dbReference>
<dbReference type="EC" id="2.7.13.3" evidence="3"/>
<accession>A0ABY4X520</accession>
<evidence type="ECO:0000256" key="4">
    <source>
        <dbReference type="ARBA" id="ARBA00022553"/>
    </source>
</evidence>
<dbReference type="InterPro" id="IPR036097">
    <property type="entry name" value="HisK_dim/P_sf"/>
</dbReference>
<feature type="transmembrane region" description="Helical" evidence="11">
    <location>
        <begin position="155"/>
        <end position="179"/>
    </location>
</feature>
<reference evidence="14" key="1">
    <citation type="journal article" date="2022" name="Toxins">
        <title>Genomic Analysis of Sphingopyxis sp. USTB-05 for Biodegrading Cyanobacterial Hepatotoxins.</title>
        <authorList>
            <person name="Liu C."/>
            <person name="Xu Q."/>
            <person name="Zhao Z."/>
            <person name="Zhang H."/>
            <person name="Liu X."/>
            <person name="Yin C."/>
            <person name="Liu Y."/>
            <person name="Yan H."/>
        </authorList>
    </citation>
    <scope>NUCLEOTIDE SEQUENCE</scope>
    <source>
        <strain evidence="14">NBD5</strain>
    </source>
</reference>
<dbReference type="SMART" id="SM00388">
    <property type="entry name" value="HisKA"/>
    <property type="match status" value="1"/>
</dbReference>
<dbReference type="CDD" id="cd00075">
    <property type="entry name" value="HATPase"/>
    <property type="match status" value="1"/>
</dbReference>
<evidence type="ECO:0000256" key="7">
    <source>
        <dbReference type="ARBA" id="ARBA00022777"/>
    </source>
</evidence>
<keyword evidence="8 11" id="KW-1133">Transmembrane helix</keyword>
<evidence type="ECO:0000256" key="3">
    <source>
        <dbReference type="ARBA" id="ARBA00012438"/>
    </source>
</evidence>
<keyword evidence="10 11" id="KW-0472">Membrane</keyword>